<organism evidence="1 2">
    <name type="scientific">Hymenochirus boettgeri</name>
    <name type="common">Congo dwarf clawed frog</name>
    <dbReference type="NCBI Taxonomy" id="247094"/>
    <lineage>
        <taxon>Eukaryota</taxon>
        <taxon>Metazoa</taxon>
        <taxon>Chordata</taxon>
        <taxon>Craniata</taxon>
        <taxon>Vertebrata</taxon>
        <taxon>Euteleostomi</taxon>
        <taxon>Amphibia</taxon>
        <taxon>Batrachia</taxon>
        <taxon>Anura</taxon>
        <taxon>Pipoidea</taxon>
        <taxon>Pipidae</taxon>
        <taxon>Pipinae</taxon>
        <taxon>Hymenochirus</taxon>
    </lineage>
</organism>
<keyword evidence="2" id="KW-1185">Reference proteome</keyword>
<evidence type="ECO:0000313" key="2">
    <source>
        <dbReference type="Proteomes" id="UP000812440"/>
    </source>
</evidence>
<comment type="caution">
    <text evidence="1">The sequence shown here is derived from an EMBL/GenBank/DDBJ whole genome shotgun (WGS) entry which is preliminary data.</text>
</comment>
<dbReference type="EMBL" id="JAACNH010000009">
    <property type="protein sequence ID" value="KAG8433380.1"/>
    <property type="molecule type" value="Genomic_DNA"/>
</dbReference>
<sequence>MLLNYNSQPSVVTFFTPTVKACGPCLHFCTKSNSYDPYTESLIVEKVEGKIQACPCHITASHCRAKRRVNTGCSSNTDGM</sequence>
<evidence type="ECO:0000313" key="1">
    <source>
        <dbReference type="EMBL" id="KAG8433380.1"/>
    </source>
</evidence>
<accession>A0A8T2IQM8</accession>
<gene>
    <name evidence="1" type="ORF">GDO86_017602</name>
</gene>
<reference evidence="1" key="1">
    <citation type="thesis" date="2020" institute="ProQuest LLC" country="789 East Eisenhower Parkway, Ann Arbor, MI, USA">
        <title>Comparative Genomics and Chromosome Evolution.</title>
        <authorList>
            <person name="Mudd A.B."/>
        </authorList>
    </citation>
    <scope>NUCLEOTIDE SEQUENCE</scope>
    <source>
        <strain evidence="1">Female2</strain>
        <tissue evidence="1">Blood</tissue>
    </source>
</reference>
<protein>
    <submittedName>
        <fullName evidence="1">Uncharacterized protein</fullName>
    </submittedName>
</protein>
<proteinExistence type="predicted"/>
<dbReference type="Proteomes" id="UP000812440">
    <property type="component" value="Chromosome 9"/>
</dbReference>
<name>A0A8T2IQM8_9PIPI</name>
<dbReference type="AlphaFoldDB" id="A0A8T2IQM8"/>